<dbReference type="GO" id="GO:0009097">
    <property type="term" value="P:isoleucine biosynthetic process"/>
    <property type="evidence" value="ECO:0007669"/>
    <property type="project" value="TreeGrafter"/>
</dbReference>
<dbReference type="Gene3D" id="3.40.50.720">
    <property type="entry name" value="NAD(P)-binding Rossmann-like Domain"/>
    <property type="match status" value="1"/>
</dbReference>
<accession>A0A543KLU0</accession>
<organism evidence="2 3">
    <name type="scientific">Ornithinimicrobium humiphilum</name>
    <dbReference type="NCBI Taxonomy" id="125288"/>
    <lineage>
        <taxon>Bacteria</taxon>
        <taxon>Bacillati</taxon>
        <taxon>Actinomycetota</taxon>
        <taxon>Actinomycetes</taxon>
        <taxon>Micrococcales</taxon>
        <taxon>Ornithinimicrobiaceae</taxon>
        <taxon>Ornithinimicrobium</taxon>
    </lineage>
</organism>
<dbReference type="GO" id="GO:0016853">
    <property type="term" value="F:isomerase activity"/>
    <property type="evidence" value="ECO:0007669"/>
    <property type="project" value="UniProtKB-KW"/>
</dbReference>
<keyword evidence="3" id="KW-1185">Reference proteome</keyword>
<sequence length="296" mass="31376">MSTVLDPDSADLTLLQDRQVAVLGYDAVAEAHALNLRDSGVDVWVGIDPDSRRAVSAEIEGLTVRSPEEAVAHCDIVLVPAADDHSPGPATFDLEHLQRLLDEHTEPGDLVIVTSGAQVLPGALSVPEGVDLALLRAVGDGQRIREEFLDGRGCPALVAVARDGSGAAWATLTAYAAAMGSLRSGAIVTTVEHQATALDLAEEWVHVPLRKAVEAAFDELVRRGVEDEVAYLAVVHDLKTRVDQINGAGFASQYGPAGHPIGGSEGEPLTRRAAARAAHPLEHVGRRVRAMMSWIR</sequence>
<evidence type="ECO:0000313" key="3">
    <source>
        <dbReference type="Proteomes" id="UP000315133"/>
    </source>
</evidence>
<dbReference type="Proteomes" id="UP000315133">
    <property type="component" value="Unassembled WGS sequence"/>
</dbReference>
<dbReference type="InterPro" id="IPR008927">
    <property type="entry name" value="6-PGluconate_DH-like_C_sf"/>
</dbReference>
<dbReference type="RefSeq" id="WP_170233517.1">
    <property type="nucleotide sequence ID" value="NZ_BAAAIL010000003.1"/>
</dbReference>
<dbReference type="SUPFAM" id="SSF48179">
    <property type="entry name" value="6-phosphogluconate dehydrogenase C-terminal domain-like"/>
    <property type="match status" value="1"/>
</dbReference>
<protein>
    <submittedName>
        <fullName evidence="2">Ketol-acid reductoisomerase</fullName>
    </submittedName>
</protein>
<feature type="domain" description="KARI N-terminal Rossmann" evidence="1">
    <location>
        <begin position="1"/>
        <end position="189"/>
    </location>
</feature>
<dbReference type="PANTHER" id="PTHR21371:SF1">
    <property type="entry name" value="KETOL-ACID REDUCTOISOMERASE, MITOCHONDRIAL"/>
    <property type="match status" value="1"/>
</dbReference>
<dbReference type="PROSITE" id="PS51850">
    <property type="entry name" value="KARI_N"/>
    <property type="match status" value="1"/>
</dbReference>
<evidence type="ECO:0000259" key="1">
    <source>
        <dbReference type="PROSITE" id="PS51850"/>
    </source>
</evidence>
<comment type="caution">
    <text evidence="2">The sequence shown here is derived from an EMBL/GenBank/DDBJ whole genome shotgun (WGS) entry which is preliminary data.</text>
</comment>
<dbReference type="PANTHER" id="PTHR21371">
    <property type="entry name" value="KETOL-ACID REDUCTOISOMERASE, MITOCHONDRIAL"/>
    <property type="match status" value="1"/>
</dbReference>
<dbReference type="EMBL" id="VFPU01000001">
    <property type="protein sequence ID" value="TQM96030.1"/>
    <property type="molecule type" value="Genomic_DNA"/>
</dbReference>
<dbReference type="GO" id="GO:0004455">
    <property type="term" value="F:ketol-acid reductoisomerase activity"/>
    <property type="evidence" value="ECO:0007669"/>
    <property type="project" value="TreeGrafter"/>
</dbReference>
<keyword evidence="2" id="KW-0413">Isomerase</keyword>
<name>A0A543KLU0_9MICO</name>
<dbReference type="GO" id="GO:0005829">
    <property type="term" value="C:cytosol"/>
    <property type="evidence" value="ECO:0007669"/>
    <property type="project" value="TreeGrafter"/>
</dbReference>
<reference evidence="2 3" key="1">
    <citation type="submission" date="2019-06" db="EMBL/GenBank/DDBJ databases">
        <title>Sequencing the genomes of 1000 actinobacteria strains.</title>
        <authorList>
            <person name="Klenk H.-P."/>
        </authorList>
    </citation>
    <scope>NUCLEOTIDE SEQUENCE [LARGE SCALE GENOMIC DNA]</scope>
    <source>
        <strain evidence="2 3">DSM 12362</strain>
    </source>
</reference>
<dbReference type="AlphaFoldDB" id="A0A543KLU0"/>
<dbReference type="InterPro" id="IPR036291">
    <property type="entry name" value="NAD(P)-bd_dom_sf"/>
</dbReference>
<dbReference type="Pfam" id="PF07991">
    <property type="entry name" value="KARI_N"/>
    <property type="match status" value="1"/>
</dbReference>
<dbReference type="GO" id="GO:0009099">
    <property type="term" value="P:L-valine biosynthetic process"/>
    <property type="evidence" value="ECO:0007669"/>
    <property type="project" value="TreeGrafter"/>
</dbReference>
<dbReference type="InterPro" id="IPR013023">
    <property type="entry name" value="KARI"/>
</dbReference>
<evidence type="ECO:0000313" key="2">
    <source>
        <dbReference type="EMBL" id="TQM96030.1"/>
    </source>
</evidence>
<dbReference type="Gene3D" id="6.10.240.10">
    <property type="match status" value="1"/>
</dbReference>
<dbReference type="SUPFAM" id="SSF51735">
    <property type="entry name" value="NAD(P)-binding Rossmann-fold domains"/>
    <property type="match status" value="1"/>
</dbReference>
<proteinExistence type="predicted"/>
<dbReference type="InterPro" id="IPR013116">
    <property type="entry name" value="KARI_N"/>
</dbReference>
<gene>
    <name evidence="2" type="ORF">FB476_0883</name>
</gene>